<evidence type="ECO:0000256" key="1">
    <source>
        <dbReference type="ARBA" id="ARBA00022574"/>
    </source>
</evidence>
<evidence type="ECO:0000313" key="4">
    <source>
        <dbReference type="EnsemblMetazoa" id="XP_012060104.1"/>
    </source>
</evidence>
<reference evidence="5" key="1">
    <citation type="journal article" date="2011" name="PLoS Genet.">
        <title>The genome sequence of the leaf-cutter ant Atta cephalotes reveals insights into its obligate symbiotic lifestyle.</title>
        <authorList>
            <person name="Suen G."/>
            <person name="Teiling C."/>
            <person name="Li L."/>
            <person name="Holt C."/>
            <person name="Abouheif E."/>
            <person name="Bornberg-Bauer E."/>
            <person name="Bouffard P."/>
            <person name="Caldera E.J."/>
            <person name="Cash E."/>
            <person name="Cavanaugh A."/>
            <person name="Denas O."/>
            <person name="Elhaik E."/>
            <person name="Fave M.J."/>
            <person name="Gadau J."/>
            <person name="Gibson J.D."/>
            <person name="Graur D."/>
            <person name="Grubbs K.J."/>
            <person name="Hagen D.E."/>
            <person name="Harkins T.T."/>
            <person name="Helmkampf M."/>
            <person name="Hu H."/>
            <person name="Johnson B.R."/>
            <person name="Kim J."/>
            <person name="Marsh S.E."/>
            <person name="Moeller J.A."/>
            <person name="Munoz-Torres M.C."/>
            <person name="Murphy M.C."/>
            <person name="Naughton M.C."/>
            <person name="Nigam S."/>
            <person name="Overson R."/>
            <person name="Rajakumar R."/>
            <person name="Reese J.T."/>
            <person name="Scott J.J."/>
            <person name="Smith C.R."/>
            <person name="Tao S."/>
            <person name="Tsutsui N.D."/>
            <person name="Viljakainen L."/>
            <person name="Wissler L."/>
            <person name="Yandell M.D."/>
            <person name="Zimmer F."/>
            <person name="Taylor J."/>
            <person name="Slater S.C."/>
            <person name="Clifton S.W."/>
            <person name="Warren W.C."/>
            <person name="Elsik C.G."/>
            <person name="Smith C.D."/>
            <person name="Weinstock G.M."/>
            <person name="Gerardo N.M."/>
            <person name="Currie C.R."/>
        </authorList>
    </citation>
    <scope>NUCLEOTIDE SEQUENCE [LARGE SCALE GENOMIC DNA]</scope>
</reference>
<keyword evidence="1" id="KW-0853">WD repeat</keyword>
<dbReference type="KEGG" id="acep:105623316"/>
<evidence type="ECO:0000256" key="3">
    <source>
        <dbReference type="SAM" id="MobiDB-lite"/>
    </source>
</evidence>
<dbReference type="PANTHER" id="PTHR15574">
    <property type="entry name" value="WD REPEAT DOMAIN-CONTAINING FAMILY"/>
    <property type="match status" value="1"/>
</dbReference>
<dbReference type="SUPFAM" id="SSF50978">
    <property type="entry name" value="WD40 repeat-like"/>
    <property type="match status" value="1"/>
</dbReference>
<dbReference type="InterPro" id="IPR015943">
    <property type="entry name" value="WD40/YVTN_repeat-like_dom_sf"/>
</dbReference>
<feature type="compositionally biased region" description="Basic and acidic residues" evidence="3">
    <location>
        <begin position="60"/>
        <end position="75"/>
    </location>
</feature>
<dbReference type="Pfam" id="PF00400">
    <property type="entry name" value="WD40"/>
    <property type="match status" value="1"/>
</dbReference>
<dbReference type="InParanoid" id="A0A158NRE6"/>
<dbReference type="AlphaFoldDB" id="A0A158NRE6"/>
<dbReference type="eggNOG" id="KOG1334">
    <property type="taxonomic scope" value="Eukaryota"/>
</dbReference>
<dbReference type="InterPro" id="IPR045151">
    <property type="entry name" value="DCAF8"/>
</dbReference>
<dbReference type="PANTHER" id="PTHR15574:SF21">
    <property type="entry name" value="DDB1- AND CUL4-ASSOCIATED FACTOR 8"/>
    <property type="match status" value="1"/>
</dbReference>
<evidence type="ECO:0000256" key="2">
    <source>
        <dbReference type="ARBA" id="ARBA00022737"/>
    </source>
</evidence>
<keyword evidence="5" id="KW-1185">Reference proteome</keyword>
<dbReference type="GO" id="GO:0005737">
    <property type="term" value="C:cytoplasm"/>
    <property type="evidence" value="ECO:0007669"/>
    <property type="project" value="TreeGrafter"/>
</dbReference>
<dbReference type="OrthoDB" id="7553789at2759"/>
<sequence length="527" mass="61056">MIHFQRNELKVEQQNYYKEQNTSRDTEDISWNSLFNDVTSEIPILDVFEESQTHVTNNDSEMKLSDTKDSKESRKVQTGFLENPNQNKVKKNVSTKSEIHATSEISIEKSNCSTDESSSKRQKLNESGSNTSARKVSDDTLTFQRNELEQQNYCKEQNTSRDTENISLFNDVTRETPILDVFEGNVASAYTENDSVQKESSNSLKISRAESEMFNDESDQYKDKRGIKKPSTNYLEIKKSSPNWFGIVPEVTNRQIGNSPLFQRRFHGSLLAMERLEFMYSLNDKKFVTALNFNQKGNLLVSACRNSVSIWDWAIRKKRHCFTINCFFILQAIWLPLDVENFIVICDVDGTIRLLDLEHNASKLIMDFHKTRTLAVHPETPYVVFSAGIDSKVFSIDIRENTPNELLVVREDQNISLYSIHCNPSNSNEFCVSGDSFCVRVYDRRNVSKPLYQLWSRYDMVSCLVGHPHIPILATTYGSNVRMWSPSSRESPAQSTFKNEEFEEFREWKPRRQQRLLSLRPKLSFRS</sequence>
<dbReference type="SMART" id="SM00320">
    <property type="entry name" value="WD40"/>
    <property type="match status" value="5"/>
</dbReference>
<feature type="compositionally biased region" description="Polar residues" evidence="3">
    <location>
        <begin position="125"/>
        <end position="142"/>
    </location>
</feature>
<accession>A0A158NRE6</accession>
<gene>
    <name evidence="4" type="primary">105623316</name>
</gene>
<dbReference type="InterPro" id="IPR036322">
    <property type="entry name" value="WD40_repeat_dom_sf"/>
</dbReference>
<name>A0A158NRE6_ATTCE</name>
<keyword evidence="2" id="KW-0677">Repeat</keyword>
<dbReference type="Gene3D" id="2.130.10.10">
    <property type="entry name" value="YVTN repeat-like/Quinoprotein amine dehydrogenase"/>
    <property type="match status" value="1"/>
</dbReference>
<dbReference type="Proteomes" id="UP000005205">
    <property type="component" value="Unassembled WGS sequence"/>
</dbReference>
<dbReference type="EMBL" id="ADTU01023845">
    <property type="status" value="NOT_ANNOTATED_CDS"/>
    <property type="molecule type" value="Genomic_DNA"/>
</dbReference>
<proteinExistence type="predicted"/>
<evidence type="ECO:0000313" key="5">
    <source>
        <dbReference type="Proteomes" id="UP000005205"/>
    </source>
</evidence>
<feature type="region of interest" description="Disordered" evidence="3">
    <location>
        <begin position="57"/>
        <end position="142"/>
    </location>
</feature>
<dbReference type="STRING" id="12957.A0A158NRE6"/>
<feature type="compositionally biased region" description="Polar residues" evidence="3">
    <location>
        <begin position="103"/>
        <end position="116"/>
    </location>
</feature>
<reference evidence="4" key="2">
    <citation type="submission" date="2016-04" db="UniProtKB">
        <authorList>
            <consortium name="EnsemblMetazoa"/>
        </authorList>
    </citation>
    <scope>IDENTIFICATION</scope>
</reference>
<protein>
    <submittedName>
        <fullName evidence="4">Uncharacterized protein</fullName>
    </submittedName>
</protein>
<organism evidence="4 5">
    <name type="scientific">Atta cephalotes</name>
    <name type="common">Leafcutter ant</name>
    <dbReference type="NCBI Taxonomy" id="12957"/>
    <lineage>
        <taxon>Eukaryota</taxon>
        <taxon>Metazoa</taxon>
        <taxon>Ecdysozoa</taxon>
        <taxon>Arthropoda</taxon>
        <taxon>Hexapoda</taxon>
        <taxon>Insecta</taxon>
        <taxon>Pterygota</taxon>
        <taxon>Neoptera</taxon>
        <taxon>Endopterygota</taxon>
        <taxon>Hymenoptera</taxon>
        <taxon>Apocrita</taxon>
        <taxon>Aculeata</taxon>
        <taxon>Formicoidea</taxon>
        <taxon>Formicidae</taxon>
        <taxon>Myrmicinae</taxon>
        <taxon>Atta</taxon>
    </lineage>
</organism>
<dbReference type="FunCoup" id="A0A158NRE6">
    <property type="interactions" value="977"/>
</dbReference>
<dbReference type="EnsemblMetazoa" id="XM_012204714.1">
    <property type="protein sequence ID" value="XP_012060104.1"/>
    <property type="gene ID" value="LOC105623316"/>
</dbReference>
<dbReference type="GO" id="GO:0080008">
    <property type="term" value="C:Cul4-RING E3 ubiquitin ligase complex"/>
    <property type="evidence" value="ECO:0007669"/>
    <property type="project" value="TreeGrafter"/>
</dbReference>
<dbReference type="InterPro" id="IPR001680">
    <property type="entry name" value="WD40_rpt"/>
</dbReference>